<dbReference type="AlphaFoldDB" id="A0A377TI90"/>
<gene>
    <name evidence="1" type="ORF">NCTC9140_00003</name>
</gene>
<accession>A0A377TI90</accession>
<dbReference type="EMBL" id="UGKQ01000001">
    <property type="protein sequence ID" value="STS78374.1"/>
    <property type="molecule type" value="Genomic_DNA"/>
</dbReference>
<dbReference type="Proteomes" id="UP000254938">
    <property type="component" value="Unassembled WGS sequence"/>
</dbReference>
<sequence>MGRVGFEKRFAGSDISVHHEGVTSADNSSNLDFIFFLLSHGYLSTDYMAYRSVFMPGSLSTEDNNFIRAVTSGRSPDETAKMLSVIANTVVKLRNLGMLMHDNAWHSQLLRHLLYNDNISMKTIMQMQLEAGAEQRMIRLAKEIFPRWDTTTQLKYIRLMVDGDGHLSSMIHQIGSLRDNEAEQTLLPLLLSLSALPWSTVSQATREALQRLIDLQSNLVASLPDNCAQHFCENLRIQAVF</sequence>
<name>A0A377TI90_KLEPN</name>
<organism evidence="1 2">
    <name type="scientific">Klebsiella pneumoniae</name>
    <dbReference type="NCBI Taxonomy" id="573"/>
    <lineage>
        <taxon>Bacteria</taxon>
        <taxon>Pseudomonadati</taxon>
        <taxon>Pseudomonadota</taxon>
        <taxon>Gammaproteobacteria</taxon>
        <taxon>Enterobacterales</taxon>
        <taxon>Enterobacteriaceae</taxon>
        <taxon>Klebsiella/Raoultella group</taxon>
        <taxon>Klebsiella</taxon>
        <taxon>Klebsiella pneumoniae complex</taxon>
    </lineage>
</organism>
<reference evidence="1 2" key="1">
    <citation type="submission" date="2018-06" db="EMBL/GenBank/DDBJ databases">
        <authorList>
            <consortium name="Pathogen Informatics"/>
            <person name="Doyle S."/>
        </authorList>
    </citation>
    <scope>NUCLEOTIDE SEQUENCE [LARGE SCALE GENOMIC DNA]</scope>
    <source>
        <strain evidence="1 2">NCTC9140</strain>
    </source>
</reference>
<protein>
    <submittedName>
        <fullName evidence="1">Uncharacterized protein</fullName>
    </submittedName>
</protein>
<proteinExistence type="predicted"/>
<evidence type="ECO:0000313" key="2">
    <source>
        <dbReference type="Proteomes" id="UP000254938"/>
    </source>
</evidence>
<evidence type="ECO:0000313" key="1">
    <source>
        <dbReference type="EMBL" id="STS78374.1"/>
    </source>
</evidence>